<evidence type="ECO:0000256" key="6">
    <source>
        <dbReference type="HAMAP-Rule" id="MF_00265"/>
    </source>
</evidence>
<dbReference type="GO" id="GO:0016787">
    <property type="term" value="F:hydrolase activity"/>
    <property type="evidence" value="ECO:0007669"/>
    <property type="project" value="UniProtKB-KW"/>
</dbReference>
<evidence type="ECO:0000313" key="9">
    <source>
        <dbReference type="Proteomes" id="UP000589036"/>
    </source>
</evidence>
<comment type="similarity">
    <text evidence="6">Belongs to the PINc/VapC protein family.</text>
</comment>
<comment type="function">
    <text evidence="6">Toxic component of a toxin-antitoxin (TA) system. An RNase.</text>
</comment>
<evidence type="ECO:0000259" key="7">
    <source>
        <dbReference type="Pfam" id="PF01850"/>
    </source>
</evidence>
<dbReference type="RefSeq" id="WP_179644567.1">
    <property type="nucleotide sequence ID" value="NZ_BAAAYY010000010.1"/>
</dbReference>
<dbReference type="GO" id="GO:0000287">
    <property type="term" value="F:magnesium ion binding"/>
    <property type="evidence" value="ECO:0007669"/>
    <property type="project" value="UniProtKB-UniRule"/>
</dbReference>
<dbReference type="InterPro" id="IPR002716">
    <property type="entry name" value="PIN_dom"/>
</dbReference>
<dbReference type="SUPFAM" id="SSF88723">
    <property type="entry name" value="PIN domain-like"/>
    <property type="match status" value="1"/>
</dbReference>
<dbReference type="InterPro" id="IPR029060">
    <property type="entry name" value="PIN-like_dom_sf"/>
</dbReference>
<reference evidence="8 9" key="1">
    <citation type="submission" date="2020-07" db="EMBL/GenBank/DDBJ databases">
        <title>Sequencing the genomes of 1000 actinobacteria strains.</title>
        <authorList>
            <person name="Klenk H.-P."/>
        </authorList>
    </citation>
    <scope>NUCLEOTIDE SEQUENCE [LARGE SCALE GENOMIC DNA]</scope>
    <source>
        <strain evidence="8 9">CXB654</strain>
    </source>
</reference>
<proteinExistence type="inferred from homology"/>
<dbReference type="Gene3D" id="3.40.50.1010">
    <property type="entry name" value="5'-nuclease"/>
    <property type="match status" value="1"/>
</dbReference>
<feature type="binding site" evidence="6">
    <location>
        <position position="96"/>
    </location>
    <ligand>
        <name>Mg(2+)</name>
        <dbReference type="ChEBI" id="CHEBI:18420"/>
    </ligand>
</feature>
<dbReference type="InterPro" id="IPR022907">
    <property type="entry name" value="VapC_family"/>
</dbReference>
<comment type="cofactor">
    <cofactor evidence="6">
        <name>Mg(2+)</name>
        <dbReference type="ChEBI" id="CHEBI:18420"/>
    </cofactor>
</comment>
<gene>
    <name evidence="6" type="primary">vapC</name>
    <name evidence="8" type="ORF">HDA32_003918</name>
</gene>
<sequence>MIIVDASVLANSLIHQGEAGKRARAELHKASAWAAPEHAVTEAFSVIRGLCLGGKVEEARALTALDILEDMPIHIVQARSLLQRMWELRGNISGYDAAYVATAESHGCPLVTTDRKIARAPGLKCEIRVLPNE</sequence>
<keyword evidence="6" id="KW-0800">Toxin</keyword>
<evidence type="ECO:0000313" key="8">
    <source>
        <dbReference type="EMBL" id="NYE48798.1"/>
    </source>
</evidence>
<name>A0A852TXY5_9ACTN</name>
<dbReference type="GO" id="GO:0090729">
    <property type="term" value="F:toxin activity"/>
    <property type="evidence" value="ECO:0007669"/>
    <property type="project" value="UniProtKB-KW"/>
</dbReference>
<keyword evidence="4 6" id="KW-0378">Hydrolase</keyword>
<organism evidence="8 9">
    <name type="scientific">Spinactinospora alkalitolerans</name>
    <dbReference type="NCBI Taxonomy" id="687207"/>
    <lineage>
        <taxon>Bacteria</taxon>
        <taxon>Bacillati</taxon>
        <taxon>Actinomycetota</taxon>
        <taxon>Actinomycetes</taxon>
        <taxon>Streptosporangiales</taxon>
        <taxon>Nocardiopsidaceae</taxon>
        <taxon>Spinactinospora</taxon>
    </lineage>
</organism>
<keyword evidence="2 6" id="KW-0540">Nuclease</keyword>
<protein>
    <recommendedName>
        <fullName evidence="6">Ribonuclease VapC</fullName>
        <shortName evidence="6">RNase VapC</shortName>
        <ecNumber evidence="6">3.1.-.-</ecNumber>
    </recommendedName>
    <alternativeName>
        <fullName evidence="6">Toxin VapC</fullName>
    </alternativeName>
</protein>
<keyword evidence="3 6" id="KW-0479">Metal-binding</keyword>
<dbReference type="Proteomes" id="UP000589036">
    <property type="component" value="Unassembled WGS sequence"/>
</dbReference>
<dbReference type="InterPro" id="IPR051619">
    <property type="entry name" value="TypeII_TA_RNase_PINc/VapC"/>
</dbReference>
<evidence type="ECO:0000256" key="2">
    <source>
        <dbReference type="ARBA" id="ARBA00022722"/>
    </source>
</evidence>
<dbReference type="CDD" id="cd09873">
    <property type="entry name" value="PIN_Pae0151-like"/>
    <property type="match status" value="1"/>
</dbReference>
<dbReference type="AlphaFoldDB" id="A0A852TXY5"/>
<dbReference type="EC" id="3.1.-.-" evidence="6"/>
<evidence type="ECO:0000256" key="5">
    <source>
        <dbReference type="ARBA" id="ARBA00022842"/>
    </source>
</evidence>
<accession>A0A852TXY5</accession>
<feature type="domain" description="PIN" evidence="7">
    <location>
        <begin position="2"/>
        <end position="122"/>
    </location>
</feature>
<keyword evidence="5 6" id="KW-0460">Magnesium</keyword>
<keyword evidence="9" id="KW-1185">Reference proteome</keyword>
<dbReference type="PANTHER" id="PTHR35901:SF1">
    <property type="entry name" value="EXONUCLEASE VAPC9"/>
    <property type="match status" value="1"/>
</dbReference>
<dbReference type="Pfam" id="PF01850">
    <property type="entry name" value="PIN"/>
    <property type="match status" value="1"/>
</dbReference>
<evidence type="ECO:0000256" key="1">
    <source>
        <dbReference type="ARBA" id="ARBA00022649"/>
    </source>
</evidence>
<comment type="caution">
    <text evidence="8">The sequence shown here is derived from an EMBL/GenBank/DDBJ whole genome shotgun (WGS) entry which is preliminary data.</text>
</comment>
<dbReference type="GO" id="GO:0004540">
    <property type="term" value="F:RNA nuclease activity"/>
    <property type="evidence" value="ECO:0007669"/>
    <property type="project" value="InterPro"/>
</dbReference>
<dbReference type="PANTHER" id="PTHR35901">
    <property type="entry name" value="RIBONUCLEASE VAPC3"/>
    <property type="match status" value="1"/>
</dbReference>
<keyword evidence="1 6" id="KW-1277">Toxin-antitoxin system</keyword>
<dbReference type="InterPro" id="IPR044153">
    <property type="entry name" value="PIN_Pae0151-like"/>
</dbReference>
<evidence type="ECO:0000256" key="4">
    <source>
        <dbReference type="ARBA" id="ARBA00022801"/>
    </source>
</evidence>
<feature type="binding site" evidence="6">
    <location>
        <position position="5"/>
    </location>
    <ligand>
        <name>Mg(2+)</name>
        <dbReference type="ChEBI" id="CHEBI:18420"/>
    </ligand>
</feature>
<dbReference type="EMBL" id="JACCCC010000001">
    <property type="protein sequence ID" value="NYE48798.1"/>
    <property type="molecule type" value="Genomic_DNA"/>
</dbReference>
<evidence type="ECO:0000256" key="3">
    <source>
        <dbReference type="ARBA" id="ARBA00022723"/>
    </source>
</evidence>
<dbReference type="HAMAP" id="MF_00265">
    <property type="entry name" value="VapC_Nob1"/>
    <property type="match status" value="1"/>
</dbReference>